<dbReference type="Proteomes" id="UP000179266">
    <property type="component" value="Unassembled WGS sequence"/>
</dbReference>
<dbReference type="SUPFAM" id="SSF46785">
    <property type="entry name" value="Winged helix' DNA-binding domain"/>
    <property type="match status" value="1"/>
</dbReference>
<dbReference type="PANTHER" id="PTHR34298:SF2">
    <property type="entry name" value="SEGREGATION AND CONDENSATION PROTEIN B"/>
    <property type="match status" value="1"/>
</dbReference>
<dbReference type="GO" id="GO:0051304">
    <property type="term" value="P:chromosome separation"/>
    <property type="evidence" value="ECO:0007669"/>
    <property type="project" value="InterPro"/>
</dbReference>
<dbReference type="InterPro" id="IPR005234">
    <property type="entry name" value="ScpB_csome_segregation"/>
</dbReference>
<name>A0A1F7RT82_9BACT</name>
<evidence type="ECO:0000256" key="2">
    <source>
        <dbReference type="ARBA" id="ARBA00022618"/>
    </source>
</evidence>
<evidence type="ECO:0000256" key="3">
    <source>
        <dbReference type="ARBA" id="ARBA00022829"/>
    </source>
</evidence>
<dbReference type="InterPro" id="IPR036388">
    <property type="entry name" value="WH-like_DNA-bd_sf"/>
</dbReference>
<dbReference type="InterPro" id="IPR036390">
    <property type="entry name" value="WH_DNA-bd_sf"/>
</dbReference>
<keyword evidence="4" id="KW-0131">Cell cycle</keyword>
<keyword evidence="2" id="KW-0132">Cell division</keyword>
<dbReference type="GO" id="GO:0051301">
    <property type="term" value="P:cell division"/>
    <property type="evidence" value="ECO:0007669"/>
    <property type="project" value="UniProtKB-KW"/>
</dbReference>
<evidence type="ECO:0000313" key="6">
    <source>
        <dbReference type="Proteomes" id="UP000179266"/>
    </source>
</evidence>
<sequence length="114" mass="13080">MICTNEKYDFLIRQYLKKERKKGLSQPSLETLAIIAYRQPLTSSDIEEIRGVNASGVLKTLLEKRLIKTVGRKLIPGRPFLYGTTKEFLRHFGLSSLEELPKVEELGEIINETE</sequence>
<dbReference type="PANTHER" id="PTHR34298">
    <property type="entry name" value="SEGREGATION AND CONDENSATION PROTEIN B"/>
    <property type="match status" value="1"/>
</dbReference>
<evidence type="ECO:0000256" key="4">
    <source>
        <dbReference type="ARBA" id="ARBA00023306"/>
    </source>
</evidence>
<gene>
    <name evidence="5" type="ORF">A2161_18065</name>
</gene>
<dbReference type="PIRSF" id="PIRSF019345">
    <property type="entry name" value="ScpB"/>
    <property type="match status" value="1"/>
</dbReference>
<keyword evidence="1" id="KW-0963">Cytoplasm</keyword>
<accession>A0A1F7RT82</accession>
<evidence type="ECO:0000256" key="1">
    <source>
        <dbReference type="ARBA" id="ARBA00022490"/>
    </source>
</evidence>
<proteinExistence type="predicted"/>
<evidence type="ECO:0000313" key="5">
    <source>
        <dbReference type="EMBL" id="OGL44775.1"/>
    </source>
</evidence>
<dbReference type="Pfam" id="PF04079">
    <property type="entry name" value="SMC_ScpB"/>
    <property type="match status" value="1"/>
</dbReference>
<dbReference type="EMBL" id="MGDD01000206">
    <property type="protein sequence ID" value="OGL44775.1"/>
    <property type="molecule type" value="Genomic_DNA"/>
</dbReference>
<comment type="caution">
    <text evidence="5">The sequence shown here is derived from an EMBL/GenBank/DDBJ whole genome shotgun (WGS) entry which is preliminary data.</text>
</comment>
<dbReference type="AlphaFoldDB" id="A0A1F7RT82"/>
<keyword evidence="3" id="KW-0159">Chromosome partition</keyword>
<protein>
    <submittedName>
        <fullName evidence="5">SMC-Scp complex subunit ScpB</fullName>
    </submittedName>
</protein>
<reference evidence="5 6" key="1">
    <citation type="journal article" date="2016" name="Nat. Commun.">
        <title>Thousands of microbial genomes shed light on interconnected biogeochemical processes in an aquifer system.</title>
        <authorList>
            <person name="Anantharaman K."/>
            <person name="Brown C.T."/>
            <person name="Hug L.A."/>
            <person name="Sharon I."/>
            <person name="Castelle C.J."/>
            <person name="Probst A.J."/>
            <person name="Thomas B.C."/>
            <person name="Singh A."/>
            <person name="Wilkins M.J."/>
            <person name="Karaoz U."/>
            <person name="Brodie E.L."/>
            <person name="Williams K.H."/>
            <person name="Hubbard S.S."/>
            <person name="Banfield J.F."/>
        </authorList>
    </citation>
    <scope>NUCLEOTIDE SEQUENCE [LARGE SCALE GENOMIC DNA]</scope>
</reference>
<dbReference type="NCBIfam" id="TIGR00281">
    <property type="entry name" value="SMC-Scp complex subunit ScpB"/>
    <property type="match status" value="1"/>
</dbReference>
<organism evidence="5 6">
    <name type="scientific">Candidatus Schekmanbacteria bacterium RBG_13_48_7</name>
    <dbReference type="NCBI Taxonomy" id="1817878"/>
    <lineage>
        <taxon>Bacteria</taxon>
        <taxon>Candidatus Schekmaniibacteriota</taxon>
    </lineage>
</organism>
<dbReference type="Gene3D" id="1.10.10.10">
    <property type="entry name" value="Winged helix-like DNA-binding domain superfamily/Winged helix DNA-binding domain"/>
    <property type="match status" value="1"/>
</dbReference>